<protein>
    <submittedName>
        <fullName evidence="1">Uncharacterized protein</fullName>
    </submittedName>
</protein>
<sequence length="175" mass="19275">MNNCLAYMVVAVLSCRKQGLMSSSSERSLEATPTWAVASVCAVFIIISLIIEHGIRSLGKFFQSKQKKAMLEALEKMKQLMLLGFLSLLLTVGTKYVAKICVPEKIGNIMLPCNGGVTLSDYDKKKDVCKGGGDESERHRRLLSLAEEMSFRLVFAEASVSDRTCKKGMVEMISP</sequence>
<dbReference type="EMBL" id="CM042029">
    <property type="protein sequence ID" value="KAI3797085.1"/>
    <property type="molecule type" value="Genomic_DNA"/>
</dbReference>
<proteinExistence type="predicted"/>
<evidence type="ECO:0000313" key="1">
    <source>
        <dbReference type="EMBL" id="KAI3797085.1"/>
    </source>
</evidence>
<gene>
    <name evidence="1" type="ORF">L1987_39776</name>
</gene>
<reference evidence="1 2" key="2">
    <citation type="journal article" date="2022" name="Mol. Ecol. Resour.">
        <title>The genomes of chicory, endive, great burdock and yacon provide insights into Asteraceae paleo-polyploidization history and plant inulin production.</title>
        <authorList>
            <person name="Fan W."/>
            <person name="Wang S."/>
            <person name="Wang H."/>
            <person name="Wang A."/>
            <person name="Jiang F."/>
            <person name="Liu H."/>
            <person name="Zhao H."/>
            <person name="Xu D."/>
            <person name="Zhang Y."/>
        </authorList>
    </citation>
    <scope>NUCLEOTIDE SEQUENCE [LARGE SCALE GENOMIC DNA]</scope>
    <source>
        <strain evidence="2">cv. Yunnan</strain>
        <tissue evidence="1">Leaves</tissue>
    </source>
</reference>
<accession>A0ACB9HMX5</accession>
<dbReference type="Proteomes" id="UP001056120">
    <property type="component" value="Linkage Group LG12"/>
</dbReference>
<evidence type="ECO:0000313" key="2">
    <source>
        <dbReference type="Proteomes" id="UP001056120"/>
    </source>
</evidence>
<keyword evidence="2" id="KW-1185">Reference proteome</keyword>
<comment type="caution">
    <text evidence="1">The sequence shown here is derived from an EMBL/GenBank/DDBJ whole genome shotgun (WGS) entry which is preliminary data.</text>
</comment>
<name>A0ACB9HMX5_9ASTR</name>
<reference evidence="2" key="1">
    <citation type="journal article" date="2022" name="Mol. Ecol. Resour.">
        <title>The genomes of chicory, endive, great burdock and yacon provide insights into Asteraceae palaeo-polyploidization history and plant inulin production.</title>
        <authorList>
            <person name="Fan W."/>
            <person name="Wang S."/>
            <person name="Wang H."/>
            <person name="Wang A."/>
            <person name="Jiang F."/>
            <person name="Liu H."/>
            <person name="Zhao H."/>
            <person name="Xu D."/>
            <person name="Zhang Y."/>
        </authorList>
    </citation>
    <scope>NUCLEOTIDE SEQUENCE [LARGE SCALE GENOMIC DNA]</scope>
    <source>
        <strain evidence="2">cv. Yunnan</strain>
    </source>
</reference>
<organism evidence="1 2">
    <name type="scientific">Smallanthus sonchifolius</name>
    <dbReference type="NCBI Taxonomy" id="185202"/>
    <lineage>
        <taxon>Eukaryota</taxon>
        <taxon>Viridiplantae</taxon>
        <taxon>Streptophyta</taxon>
        <taxon>Embryophyta</taxon>
        <taxon>Tracheophyta</taxon>
        <taxon>Spermatophyta</taxon>
        <taxon>Magnoliopsida</taxon>
        <taxon>eudicotyledons</taxon>
        <taxon>Gunneridae</taxon>
        <taxon>Pentapetalae</taxon>
        <taxon>asterids</taxon>
        <taxon>campanulids</taxon>
        <taxon>Asterales</taxon>
        <taxon>Asteraceae</taxon>
        <taxon>Asteroideae</taxon>
        <taxon>Heliantheae alliance</taxon>
        <taxon>Millerieae</taxon>
        <taxon>Smallanthus</taxon>
    </lineage>
</organism>